<organism evidence="8 9">
    <name type="scientific">Paenibacillus thalictri</name>
    <dbReference type="NCBI Taxonomy" id="2527873"/>
    <lineage>
        <taxon>Bacteria</taxon>
        <taxon>Bacillati</taxon>
        <taxon>Bacillota</taxon>
        <taxon>Bacilli</taxon>
        <taxon>Bacillales</taxon>
        <taxon>Paenibacillaceae</taxon>
        <taxon>Paenibacillus</taxon>
    </lineage>
</organism>
<keyword evidence="9" id="KW-1185">Reference proteome</keyword>
<proteinExistence type="predicted"/>
<evidence type="ECO:0000256" key="3">
    <source>
        <dbReference type="ARBA" id="ARBA00022827"/>
    </source>
</evidence>
<dbReference type="EMBL" id="SIRE01000013">
    <property type="protein sequence ID" value="TBL76561.1"/>
    <property type="molecule type" value="Genomic_DNA"/>
</dbReference>
<feature type="domain" description="FAD-binding" evidence="7">
    <location>
        <begin position="7"/>
        <end position="343"/>
    </location>
</feature>
<comment type="caution">
    <text evidence="8">The sequence shown here is derived from an EMBL/GenBank/DDBJ whole genome shotgun (WGS) entry which is preliminary data.</text>
</comment>
<protein>
    <submittedName>
        <fullName evidence="8">FAD-dependent monooxygenase</fullName>
    </submittedName>
</protein>
<dbReference type="AlphaFoldDB" id="A0A4Q9DQX9"/>
<comment type="cofactor">
    <cofactor evidence="1">
        <name>FAD</name>
        <dbReference type="ChEBI" id="CHEBI:57692"/>
    </cofactor>
</comment>
<dbReference type="OrthoDB" id="9766816at2"/>
<evidence type="ECO:0000256" key="1">
    <source>
        <dbReference type="ARBA" id="ARBA00001974"/>
    </source>
</evidence>
<keyword evidence="2" id="KW-0285">Flavoprotein</keyword>
<dbReference type="Pfam" id="PF01494">
    <property type="entry name" value="FAD_binding_3"/>
    <property type="match status" value="1"/>
</dbReference>
<evidence type="ECO:0000313" key="9">
    <source>
        <dbReference type="Proteomes" id="UP000293142"/>
    </source>
</evidence>
<evidence type="ECO:0000256" key="4">
    <source>
        <dbReference type="ARBA" id="ARBA00023002"/>
    </source>
</evidence>
<feature type="transmembrane region" description="Helical" evidence="6">
    <location>
        <begin position="7"/>
        <end position="25"/>
    </location>
</feature>
<dbReference type="GO" id="GO:0004497">
    <property type="term" value="F:monooxygenase activity"/>
    <property type="evidence" value="ECO:0007669"/>
    <property type="project" value="UniProtKB-KW"/>
</dbReference>
<dbReference type="GO" id="GO:0071949">
    <property type="term" value="F:FAD binding"/>
    <property type="evidence" value="ECO:0007669"/>
    <property type="project" value="InterPro"/>
</dbReference>
<dbReference type="SUPFAM" id="SSF51905">
    <property type="entry name" value="FAD/NAD(P)-binding domain"/>
    <property type="match status" value="1"/>
</dbReference>
<keyword evidence="5 8" id="KW-0503">Monooxygenase</keyword>
<evidence type="ECO:0000256" key="2">
    <source>
        <dbReference type="ARBA" id="ARBA00022630"/>
    </source>
</evidence>
<keyword evidence="6" id="KW-1133">Transmembrane helix</keyword>
<evidence type="ECO:0000256" key="6">
    <source>
        <dbReference type="SAM" id="Phobius"/>
    </source>
</evidence>
<reference evidence="8 9" key="1">
    <citation type="submission" date="2019-02" db="EMBL/GenBank/DDBJ databases">
        <title>Paenibacillus sp. nov., isolated from surface-sterilized tissue of Thalictrum simplex L.</title>
        <authorList>
            <person name="Tuo L."/>
        </authorList>
    </citation>
    <scope>NUCLEOTIDE SEQUENCE [LARGE SCALE GENOMIC DNA]</scope>
    <source>
        <strain evidence="8 9">N2SHLJ1</strain>
    </source>
</reference>
<dbReference type="InterPro" id="IPR002938">
    <property type="entry name" value="FAD-bd"/>
</dbReference>
<dbReference type="PRINTS" id="PR00420">
    <property type="entry name" value="RNGMNOXGNASE"/>
</dbReference>
<keyword evidence="6" id="KW-0472">Membrane</keyword>
<dbReference type="Proteomes" id="UP000293142">
    <property type="component" value="Unassembled WGS sequence"/>
</dbReference>
<gene>
    <name evidence="8" type="ORF">EYB31_19220</name>
</gene>
<dbReference type="InterPro" id="IPR036188">
    <property type="entry name" value="FAD/NAD-bd_sf"/>
</dbReference>
<name>A0A4Q9DQX9_9BACL</name>
<dbReference type="Gene3D" id="3.50.50.60">
    <property type="entry name" value="FAD/NAD(P)-binding domain"/>
    <property type="match status" value="1"/>
</dbReference>
<evidence type="ECO:0000313" key="8">
    <source>
        <dbReference type="EMBL" id="TBL76561.1"/>
    </source>
</evidence>
<keyword evidence="6" id="KW-0812">Transmembrane</keyword>
<accession>A0A4Q9DQX9</accession>
<dbReference type="RefSeq" id="WP_131015034.1">
    <property type="nucleotide sequence ID" value="NZ_SIRE01000013.1"/>
</dbReference>
<dbReference type="PANTHER" id="PTHR13789">
    <property type="entry name" value="MONOOXYGENASE"/>
    <property type="match status" value="1"/>
</dbReference>
<keyword evidence="3" id="KW-0274">FAD</keyword>
<dbReference type="InterPro" id="IPR050493">
    <property type="entry name" value="FAD-dep_Monooxygenase_BioMet"/>
</dbReference>
<sequence length="366" mass="40967">MKAKSELRVVIIGGGIAGAAAAVALKKEGIRAEVYEQAPELKEVGAGIGLRPPTIRYMKDWGMYGDIEKVTTHTDYMELLTGDGDVYHKERWPVLTDNPEERYARFVHRADLLDTLIAQLPPETVHLNHRCSSITDHGHYAEVHFENGHSVEADLVIGADGIRSVVRSKVFGDNKLVYSGYHAYRTLINEEQCLGLHSADNNLRILIEGKVQVYLLPLQLRKQVSLDITAPSADFSLRPVVTKQDLVDSVKEYGSTMIQVVENLNIEDFTCRPLYDFDPLERWNTNCVTLVGDAAHAMLHNIGQGANMALQDAGALAVALSESGTIPEALQKYEARRKPLTSKYQELSRHFPTREMETVFTEKDYY</sequence>
<evidence type="ECO:0000256" key="5">
    <source>
        <dbReference type="ARBA" id="ARBA00023033"/>
    </source>
</evidence>
<keyword evidence="4" id="KW-0560">Oxidoreductase</keyword>
<evidence type="ECO:0000259" key="7">
    <source>
        <dbReference type="Pfam" id="PF01494"/>
    </source>
</evidence>
<dbReference type="PANTHER" id="PTHR13789:SF318">
    <property type="entry name" value="GERANYLGERANYL DIPHOSPHATE REDUCTASE"/>
    <property type="match status" value="1"/>
</dbReference>